<organism evidence="1 2">
    <name type="scientific">Rhizopogon vinicolor AM-OR11-026</name>
    <dbReference type="NCBI Taxonomy" id="1314800"/>
    <lineage>
        <taxon>Eukaryota</taxon>
        <taxon>Fungi</taxon>
        <taxon>Dikarya</taxon>
        <taxon>Basidiomycota</taxon>
        <taxon>Agaricomycotina</taxon>
        <taxon>Agaricomycetes</taxon>
        <taxon>Agaricomycetidae</taxon>
        <taxon>Boletales</taxon>
        <taxon>Suillineae</taxon>
        <taxon>Rhizopogonaceae</taxon>
        <taxon>Rhizopogon</taxon>
    </lineage>
</organism>
<reference evidence="1 2" key="1">
    <citation type="submission" date="2016-06" db="EMBL/GenBank/DDBJ databases">
        <title>Comparative genomics of the ectomycorrhizal sister species Rhizopogon vinicolor and Rhizopogon vesiculosus (Basidiomycota: Boletales) reveals a divergence of the mating type B locus.</title>
        <authorList>
            <consortium name="DOE Joint Genome Institute"/>
            <person name="Mujic A.B."/>
            <person name="Kuo A."/>
            <person name="Tritt A."/>
            <person name="Lipzen A."/>
            <person name="Chen C."/>
            <person name="Johnson J."/>
            <person name="Sharma A."/>
            <person name="Barry K."/>
            <person name="Grigoriev I.V."/>
            <person name="Spatafora J.W."/>
        </authorList>
    </citation>
    <scope>NUCLEOTIDE SEQUENCE [LARGE SCALE GENOMIC DNA]</scope>
    <source>
        <strain evidence="1 2">AM-OR11-026</strain>
    </source>
</reference>
<keyword evidence="2" id="KW-1185">Reference proteome</keyword>
<dbReference type="Proteomes" id="UP000092154">
    <property type="component" value="Unassembled WGS sequence"/>
</dbReference>
<gene>
    <name evidence="1" type="ORF">K503DRAFT_858558</name>
</gene>
<dbReference type="OrthoDB" id="10510512at2759"/>
<evidence type="ECO:0000313" key="1">
    <source>
        <dbReference type="EMBL" id="OAX35531.1"/>
    </source>
</evidence>
<dbReference type="EMBL" id="KV448491">
    <property type="protein sequence ID" value="OAX35531.1"/>
    <property type="molecule type" value="Genomic_DNA"/>
</dbReference>
<protein>
    <submittedName>
        <fullName evidence="1">Uncharacterized protein</fullName>
    </submittedName>
</protein>
<evidence type="ECO:0000313" key="2">
    <source>
        <dbReference type="Proteomes" id="UP000092154"/>
    </source>
</evidence>
<proteinExistence type="predicted"/>
<dbReference type="AlphaFoldDB" id="A0A1B7MSF6"/>
<accession>A0A1B7MSF6</accession>
<name>A0A1B7MSF6_9AGAM</name>
<dbReference type="InParanoid" id="A0A1B7MSF6"/>
<sequence>MQCIPDTVVVNLGGVTFEEQRLIKLNRPPLLNSAAWKHLSNLPTLDTLSIFGPSVLGSFALFDKDNLDFASFLDVRTLSFYTRTAADVTTVIQRSEFPSLKKFALHVDNPPSEHTESILRVSSQFKACQTLEHIQISSHGRAFYDHSDISSIAIRHSLCFAHLRHLQHIMSAVNIDIDSKAESFQYTSLRELGLDSSPAKDAEAIARILSLMLPRIGEVMYDSKNHAGVNSQEKTWDILVSGDVLKTVGNKCLKRNDVAEWLTDSEFVKMRNL</sequence>